<name>A0A813DTH9_POLGL</name>
<proteinExistence type="inferred from homology"/>
<dbReference type="AlphaFoldDB" id="A0A813DTH9"/>
<sequence>MPARPPIYMGQYDPANFRDESRKLVKADGQQVVKPGHEWSTSASETELRIAGSELTLTIPTIVATTVWDVKELIASRLGVAPDTMTFIAKQGCYWREKRDCEEIGKKVTIKGIKSFERSRTEYPHPIGIIGAGHIGLRQAMIFMKYKCYDFVIFDKKPKVGGQSWWDQANTTSKLQTETGVYHLGWDETLPIPKNDYPWPSRNELLDHFQEMAAEYGILPYCKMSTDVKDLIVEGRRELTTYELTLQKADDPTAKEERFMTSGVMLYPGNLSLPRRETYKGEEEFGGVIGYGMFDELKYSEVKGKNVAIIGHGAFAVENVRTCCEYDSGKIYLVCRRKNISCPRYVSWLANQSCSPLSAVTFLNAMKPMYDLVGFDVWEYYSIQSNAARSQCTIMQKARFGIGDIYFLAISWGKLEVIEDPLGIKRLGKGMLQCGSGRKLEVDCILKLLGFVGNPENDRLMKVKELVGFWVNDDPKRYIVAEPVSVMASNFGGTSFSPGAIAWSEYGMWFMHHPQDFWDKVMPTGMLPRHKADDSDEGSYRPAYVVDARHGTSTMVFIGAAIPFLSERGGTNTQIKVERMWAMHPIEKFIEYCKEDWNHYCEKFREEGLSGPEFPYSSEQAHKYLDVYRAENKAALTKAGAPEMLQFYEGLMPKR</sequence>
<accession>A0A813DTH9</accession>
<protein>
    <recommendedName>
        <fullName evidence="5">FAD/NAD(P)-binding domain-containing protein</fullName>
    </recommendedName>
</protein>
<evidence type="ECO:0008006" key="5">
    <source>
        <dbReference type="Google" id="ProtNLM"/>
    </source>
</evidence>
<gene>
    <name evidence="2" type="ORF">PGLA1383_LOCUS7749</name>
    <name evidence="3" type="ORF">PGLA2088_LOCUS9617</name>
</gene>
<comment type="similarity">
    <text evidence="1">Belongs to the FAD-binding monooxygenase family.</text>
</comment>
<organism evidence="2 4">
    <name type="scientific">Polarella glacialis</name>
    <name type="common">Dinoflagellate</name>
    <dbReference type="NCBI Taxonomy" id="89957"/>
    <lineage>
        <taxon>Eukaryota</taxon>
        <taxon>Sar</taxon>
        <taxon>Alveolata</taxon>
        <taxon>Dinophyceae</taxon>
        <taxon>Suessiales</taxon>
        <taxon>Suessiaceae</taxon>
        <taxon>Polarella</taxon>
    </lineage>
</organism>
<dbReference type="Proteomes" id="UP000654075">
    <property type="component" value="Unassembled WGS sequence"/>
</dbReference>
<dbReference type="PANTHER" id="PTHR42877:SF4">
    <property type="entry name" value="FAD_NAD(P)-BINDING DOMAIN-CONTAINING PROTEIN-RELATED"/>
    <property type="match status" value="1"/>
</dbReference>
<dbReference type="EMBL" id="CAJNNW010010670">
    <property type="protein sequence ID" value="CAE8652331.1"/>
    <property type="molecule type" value="Genomic_DNA"/>
</dbReference>
<dbReference type="Gene3D" id="3.50.50.60">
    <property type="entry name" value="FAD/NAD(P)-binding domain"/>
    <property type="match status" value="2"/>
</dbReference>
<dbReference type="OrthoDB" id="66881at2759"/>
<evidence type="ECO:0000313" key="2">
    <source>
        <dbReference type="EMBL" id="CAE8588968.1"/>
    </source>
</evidence>
<comment type="caution">
    <text evidence="2">The sequence shown here is derived from an EMBL/GenBank/DDBJ whole genome shotgun (WGS) entry which is preliminary data.</text>
</comment>
<dbReference type="InterPro" id="IPR051209">
    <property type="entry name" value="FAD-bind_Monooxygenase_sf"/>
</dbReference>
<dbReference type="Proteomes" id="UP000626109">
    <property type="component" value="Unassembled WGS sequence"/>
</dbReference>
<reference evidence="2" key="1">
    <citation type="submission" date="2021-02" db="EMBL/GenBank/DDBJ databases">
        <authorList>
            <person name="Dougan E. K."/>
            <person name="Rhodes N."/>
            <person name="Thang M."/>
            <person name="Chan C."/>
        </authorList>
    </citation>
    <scope>NUCLEOTIDE SEQUENCE</scope>
</reference>
<dbReference type="InterPro" id="IPR036188">
    <property type="entry name" value="FAD/NAD-bd_sf"/>
</dbReference>
<evidence type="ECO:0000313" key="3">
    <source>
        <dbReference type="EMBL" id="CAE8652331.1"/>
    </source>
</evidence>
<dbReference type="PANTHER" id="PTHR42877">
    <property type="entry name" value="L-ORNITHINE N(5)-MONOOXYGENASE-RELATED"/>
    <property type="match status" value="1"/>
</dbReference>
<keyword evidence="4" id="KW-1185">Reference proteome</keyword>
<evidence type="ECO:0000313" key="4">
    <source>
        <dbReference type="Proteomes" id="UP000654075"/>
    </source>
</evidence>
<evidence type="ECO:0000256" key="1">
    <source>
        <dbReference type="ARBA" id="ARBA00010139"/>
    </source>
</evidence>
<dbReference type="EMBL" id="CAJNNV010003415">
    <property type="protein sequence ID" value="CAE8588968.1"/>
    <property type="molecule type" value="Genomic_DNA"/>
</dbReference>
<dbReference type="SUPFAM" id="SSF51905">
    <property type="entry name" value="FAD/NAD(P)-binding domain"/>
    <property type="match status" value="1"/>
</dbReference>